<dbReference type="GO" id="GO:0003700">
    <property type="term" value="F:DNA-binding transcription factor activity"/>
    <property type="evidence" value="ECO:0007669"/>
    <property type="project" value="InterPro"/>
</dbReference>
<dbReference type="AlphaFoldDB" id="A0A202F9Y1"/>
<keyword evidence="1" id="KW-0238">DNA-binding</keyword>
<dbReference type="InterPro" id="IPR000551">
    <property type="entry name" value="MerR-type_HTH_dom"/>
</dbReference>
<dbReference type="SMART" id="SM00422">
    <property type="entry name" value="HTH_MERR"/>
    <property type="match status" value="1"/>
</dbReference>
<feature type="domain" description="HTH merR-type" evidence="2">
    <location>
        <begin position="7"/>
        <end position="77"/>
    </location>
</feature>
<gene>
    <name evidence="3" type="ORF">LKACC16343_01765</name>
</gene>
<dbReference type="InterPro" id="IPR009061">
    <property type="entry name" value="DNA-bd_dom_put_sf"/>
</dbReference>
<dbReference type="InterPro" id="IPR011256">
    <property type="entry name" value="Reg_factor_effector_dom_sf"/>
</dbReference>
<reference evidence="3 4" key="1">
    <citation type="submission" date="2017-03" db="EMBL/GenBank/DDBJ databases">
        <title>Genome sequence of Lactobacillus bobalius KACC 16343.</title>
        <authorList>
            <person name="Chun J."/>
        </authorList>
    </citation>
    <scope>NUCLEOTIDE SEQUENCE [LARGE SCALE GENOMIC DNA]</scope>
    <source>
        <strain evidence="3 4">KACC 16343</strain>
    </source>
</reference>
<dbReference type="PANTHER" id="PTHR30204">
    <property type="entry name" value="REDOX-CYCLING DRUG-SENSING TRANSCRIPTIONAL ACTIVATOR SOXR"/>
    <property type="match status" value="1"/>
</dbReference>
<organism evidence="3 4">
    <name type="scientific">Companilactobacillus bobalius</name>
    <dbReference type="NCBI Taxonomy" id="2801451"/>
    <lineage>
        <taxon>Bacteria</taxon>
        <taxon>Bacillati</taxon>
        <taxon>Bacillota</taxon>
        <taxon>Bacilli</taxon>
        <taxon>Lactobacillales</taxon>
        <taxon>Lactobacillaceae</taxon>
        <taxon>Companilactobacillus</taxon>
    </lineage>
</organism>
<evidence type="ECO:0000256" key="1">
    <source>
        <dbReference type="ARBA" id="ARBA00023125"/>
    </source>
</evidence>
<dbReference type="RefSeq" id="WP_056951061.1">
    <property type="nucleotide sequence ID" value="NZ_LNUA01000008.1"/>
</dbReference>
<evidence type="ECO:0000313" key="3">
    <source>
        <dbReference type="EMBL" id="OVE97275.1"/>
    </source>
</evidence>
<dbReference type="PROSITE" id="PS50937">
    <property type="entry name" value="HTH_MERR_2"/>
    <property type="match status" value="1"/>
</dbReference>
<dbReference type="SUPFAM" id="SSF46955">
    <property type="entry name" value="Putative DNA-binding domain"/>
    <property type="match status" value="1"/>
</dbReference>
<dbReference type="Pfam" id="PF13411">
    <property type="entry name" value="MerR_1"/>
    <property type="match status" value="1"/>
</dbReference>
<sequence>MVDSKNLHTIGETAKICKVSRKTLIFYEELGILKPDYICPSNGYRYYSDSTIQLMPILKYYKQMGFKLQDMNGVGDNNSCLFHERNFLNQISFLEDEEKRIQNSRQALMDWLELIHEGMNVTSNKFESINIKYIQPTQYFFLDQDFDYDYKESVINVPWIRYLEENNAEITGPVILAFDDCQKKSLELANRVTIMQKPVRNNDSNLPLENIGGKTFISSYYIGDHAQMYKKYADMENWAKENGYNCGPNVYERFVVDYWTTTDINMFVTEILIPIVKN</sequence>
<proteinExistence type="predicted"/>
<dbReference type="Proteomes" id="UP000196232">
    <property type="component" value="Unassembled WGS sequence"/>
</dbReference>
<comment type="caution">
    <text evidence="3">The sequence shown here is derived from an EMBL/GenBank/DDBJ whole genome shotgun (WGS) entry which is preliminary data.</text>
</comment>
<evidence type="ECO:0000259" key="2">
    <source>
        <dbReference type="PROSITE" id="PS50937"/>
    </source>
</evidence>
<dbReference type="Gene3D" id="1.10.1660.10">
    <property type="match status" value="1"/>
</dbReference>
<name>A0A202F9Y1_9LACO</name>
<dbReference type="Gene3D" id="3.20.80.10">
    <property type="entry name" value="Regulatory factor, effector binding domain"/>
    <property type="match status" value="1"/>
</dbReference>
<protein>
    <submittedName>
        <fullName evidence="3">Putative HTH-type transcriptional regulator YdfL</fullName>
    </submittedName>
</protein>
<dbReference type="SUPFAM" id="SSF55136">
    <property type="entry name" value="Probable bacterial effector-binding domain"/>
    <property type="match status" value="1"/>
</dbReference>
<evidence type="ECO:0000313" key="4">
    <source>
        <dbReference type="Proteomes" id="UP000196232"/>
    </source>
</evidence>
<dbReference type="EMBL" id="MYFM01000005">
    <property type="protein sequence ID" value="OVE97275.1"/>
    <property type="molecule type" value="Genomic_DNA"/>
</dbReference>
<dbReference type="PANTHER" id="PTHR30204:SF96">
    <property type="entry name" value="CHROMOSOME-ANCHORING PROTEIN RACA"/>
    <property type="match status" value="1"/>
</dbReference>
<dbReference type="InterPro" id="IPR047057">
    <property type="entry name" value="MerR_fam"/>
</dbReference>
<accession>A0A202F9Y1</accession>
<dbReference type="GO" id="GO:0003677">
    <property type="term" value="F:DNA binding"/>
    <property type="evidence" value="ECO:0007669"/>
    <property type="project" value="UniProtKB-KW"/>
</dbReference>